<dbReference type="VEuPathDB" id="FungiDB:CHGG_01816"/>
<dbReference type="EMBL" id="CH408029">
    <property type="protein sequence ID" value="EAQ93581.1"/>
    <property type="molecule type" value="Genomic_DNA"/>
</dbReference>
<name>Q2HD88_CHAGB</name>
<evidence type="ECO:0000313" key="3">
    <source>
        <dbReference type="EMBL" id="EAQ93581.1"/>
    </source>
</evidence>
<evidence type="ECO:0000313" key="4">
    <source>
        <dbReference type="Proteomes" id="UP000001056"/>
    </source>
</evidence>
<accession>Q2HD88</accession>
<dbReference type="OrthoDB" id="4072826at2759"/>
<feature type="region of interest" description="Disordered" evidence="1">
    <location>
        <begin position="1"/>
        <end position="22"/>
    </location>
</feature>
<reference evidence="4" key="1">
    <citation type="journal article" date="2015" name="Genome Announc.">
        <title>Draft genome sequence of the cellulolytic fungus Chaetomium globosum.</title>
        <authorList>
            <person name="Cuomo C.A."/>
            <person name="Untereiner W.A."/>
            <person name="Ma L.-J."/>
            <person name="Grabherr M."/>
            <person name="Birren B.W."/>
        </authorList>
    </citation>
    <scope>NUCLEOTIDE SEQUENCE [LARGE SCALE GENOMIC DNA]</scope>
    <source>
        <strain evidence="4">ATCC 6205 / CBS 148.51 / DSM 1962 / NBRC 6347 / NRRL 1970</strain>
    </source>
</reference>
<dbReference type="Pfam" id="PF13302">
    <property type="entry name" value="Acetyltransf_3"/>
    <property type="match status" value="1"/>
</dbReference>
<protein>
    <recommendedName>
        <fullName evidence="2">N-acetyltransferase domain-containing protein</fullName>
    </recommendedName>
</protein>
<evidence type="ECO:0000259" key="2">
    <source>
        <dbReference type="Pfam" id="PF13302"/>
    </source>
</evidence>
<dbReference type="InParanoid" id="Q2HD88"/>
<dbReference type="Gene3D" id="3.40.630.30">
    <property type="match status" value="1"/>
</dbReference>
<dbReference type="InterPro" id="IPR051531">
    <property type="entry name" value="N-acetyltransferase"/>
</dbReference>
<evidence type="ECO:0000256" key="1">
    <source>
        <dbReference type="SAM" id="MobiDB-lite"/>
    </source>
</evidence>
<keyword evidence="4" id="KW-1185">Reference proteome</keyword>
<dbReference type="InterPro" id="IPR000182">
    <property type="entry name" value="GNAT_dom"/>
</dbReference>
<dbReference type="PANTHER" id="PTHR43792">
    <property type="entry name" value="GNAT FAMILY, PUTATIVE (AFU_ORTHOLOGUE AFUA_3G00765)-RELATED-RELATED"/>
    <property type="match status" value="1"/>
</dbReference>
<dbReference type="AlphaFoldDB" id="Q2HD88"/>
<dbReference type="Proteomes" id="UP000001056">
    <property type="component" value="Unassembled WGS sequence"/>
</dbReference>
<gene>
    <name evidence="3" type="ORF">CHGG_01816</name>
</gene>
<dbReference type="GeneID" id="4387627"/>
<organism evidence="3 4">
    <name type="scientific">Chaetomium globosum (strain ATCC 6205 / CBS 148.51 / DSM 1962 / NBRC 6347 / NRRL 1970)</name>
    <name type="common">Soil fungus</name>
    <dbReference type="NCBI Taxonomy" id="306901"/>
    <lineage>
        <taxon>Eukaryota</taxon>
        <taxon>Fungi</taxon>
        <taxon>Dikarya</taxon>
        <taxon>Ascomycota</taxon>
        <taxon>Pezizomycotina</taxon>
        <taxon>Sordariomycetes</taxon>
        <taxon>Sordariomycetidae</taxon>
        <taxon>Sordariales</taxon>
        <taxon>Chaetomiaceae</taxon>
        <taxon>Chaetomium</taxon>
    </lineage>
</organism>
<dbReference type="RefSeq" id="XP_001221037.1">
    <property type="nucleotide sequence ID" value="XM_001221036.1"/>
</dbReference>
<sequence length="191" mass="21242">MSTTVEASSAPSRPAPGAEPDPAIFVRVRTTLPRRPLPPNATRQPIVTERLILRVLTIEDLPAIYTLRTQPEVMHWTAVGLPDQTIEESKAKLEPFLTPRDEGTFNFAICDRASGDLIGLGGCHNYRSSLGWPEVGYMIRKEYWGPRAGDGVLEGRGCRCGSALEREEVEVEVDARTVDEEERRRRAGMGR</sequence>
<dbReference type="InterPro" id="IPR016181">
    <property type="entry name" value="Acyl_CoA_acyltransferase"/>
</dbReference>
<dbReference type="HOGENOM" id="CLU_013985_24_0_1"/>
<feature type="domain" description="N-acetyltransferase" evidence="2">
    <location>
        <begin position="50"/>
        <end position="146"/>
    </location>
</feature>
<dbReference type="PANTHER" id="PTHR43792:SF1">
    <property type="entry name" value="N-ACETYLTRANSFERASE DOMAIN-CONTAINING PROTEIN"/>
    <property type="match status" value="1"/>
</dbReference>
<proteinExistence type="predicted"/>
<dbReference type="SUPFAM" id="SSF55729">
    <property type="entry name" value="Acyl-CoA N-acyltransferases (Nat)"/>
    <property type="match status" value="1"/>
</dbReference>
<dbReference type="eggNOG" id="ENOG502SQ7V">
    <property type="taxonomic scope" value="Eukaryota"/>
</dbReference>
<dbReference type="GO" id="GO:0016747">
    <property type="term" value="F:acyltransferase activity, transferring groups other than amino-acyl groups"/>
    <property type="evidence" value="ECO:0007669"/>
    <property type="project" value="InterPro"/>
</dbReference>